<sequence length="300" mass="34564">MDTNHFFSFSRIAMVMKREIIENWKKNLYAFIGLYAAFALVVVGNMWGMSMNAENAFASPDIFFVRYCTNILGAFIFICLLGSLIYASGILDNMRNKEMRISFLMLPATMLEKYVARFLMATLGFIIAAIVGMLLAEVTRYILLPLFDLPDVFHSSALFKVFSMLTIDGEQAFRGSYAFNMEYMPWLGEACGWSFLIWSHSLYVLGGSFWYKRAFLKTLGTLIVISILGSIITVQIVEWIGEEGMMGLHDWLEENFRWMTLNKLLSFGGAFFSAFTMFNWWLGYKLFTRSQVIKPKFRLL</sequence>
<dbReference type="PATRIC" id="fig|1121098.3.peg.3075"/>
<dbReference type="GeneID" id="60061098"/>
<dbReference type="eggNOG" id="ENOG50339JU">
    <property type="taxonomic scope" value="Bacteria"/>
</dbReference>
<feature type="transmembrane region" description="Helical" evidence="1">
    <location>
        <begin position="261"/>
        <end position="282"/>
    </location>
</feature>
<dbReference type="STRING" id="1121098.HMPREF1534_03027"/>
<accession>U6R9D5</accession>
<keyword evidence="1" id="KW-0812">Transmembrane</keyword>
<proteinExistence type="predicted"/>
<feature type="transmembrane region" description="Helical" evidence="1">
    <location>
        <begin position="183"/>
        <end position="206"/>
    </location>
</feature>
<keyword evidence="3" id="KW-1185">Reference proteome</keyword>
<dbReference type="EMBL" id="AQHY01000036">
    <property type="protein sequence ID" value="EOA53219.1"/>
    <property type="molecule type" value="Genomic_DNA"/>
</dbReference>
<evidence type="ECO:0000313" key="2">
    <source>
        <dbReference type="EMBL" id="EOA53219.1"/>
    </source>
</evidence>
<dbReference type="RefSeq" id="WP_005942883.1">
    <property type="nucleotide sequence ID" value="NZ_KB890328.1"/>
</dbReference>
<keyword evidence="1" id="KW-1133">Transmembrane helix</keyword>
<dbReference type="HOGENOM" id="CLU_1096946_0_0_10"/>
<feature type="transmembrane region" description="Helical" evidence="1">
    <location>
        <begin position="28"/>
        <end position="51"/>
    </location>
</feature>
<comment type="caution">
    <text evidence="2">The sequence shown here is derived from an EMBL/GenBank/DDBJ whole genome shotgun (WGS) entry which is preliminary data.</text>
</comment>
<keyword evidence="1" id="KW-0472">Membrane</keyword>
<dbReference type="Proteomes" id="UP000017831">
    <property type="component" value="Unassembled WGS sequence"/>
</dbReference>
<reference evidence="2 3" key="1">
    <citation type="submission" date="2013-04" db="EMBL/GenBank/DDBJ databases">
        <title>The Genome Sequence of Bacteroides massiliensis DSM 17679.</title>
        <authorList>
            <consortium name="The Broad Institute Genomics Platform"/>
            <person name="Earl A."/>
            <person name="Ward D."/>
            <person name="Feldgarden M."/>
            <person name="Gevers D."/>
            <person name="Martens E."/>
            <person name="Fenner L."/>
            <person name="Roux V."/>
            <person name="Mallet M.N."/>
            <person name="Raoult D."/>
            <person name="Walker B."/>
            <person name="Young S."/>
            <person name="Zeng Q."/>
            <person name="Gargeya S."/>
            <person name="Fitzgerald M."/>
            <person name="Haas B."/>
            <person name="Abouelleil A."/>
            <person name="Allen A.W."/>
            <person name="Alvarado L."/>
            <person name="Arachchi H.M."/>
            <person name="Berlin A.M."/>
            <person name="Chapman S.B."/>
            <person name="Gainer-Dewar J."/>
            <person name="Goldberg J."/>
            <person name="Griggs A."/>
            <person name="Gujja S."/>
            <person name="Hansen M."/>
            <person name="Howarth C."/>
            <person name="Imamovic A."/>
            <person name="Ireland A."/>
            <person name="Larimer J."/>
            <person name="McCowan C."/>
            <person name="Murphy C."/>
            <person name="Pearson M."/>
            <person name="Poon T.W."/>
            <person name="Priest M."/>
            <person name="Roberts A."/>
            <person name="Saif S."/>
            <person name="Shea T."/>
            <person name="Sisk P."/>
            <person name="Sykes S."/>
            <person name="Wortman J."/>
            <person name="Nusbaum C."/>
            <person name="Birren B."/>
        </authorList>
    </citation>
    <scope>NUCLEOTIDE SEQUENCE [LARGE SCALE GENOMIC DNA]</scope>
    <source>
        <strain evidence="3">B84634 / Timone 84634 / DSM 17679 / JCM 13223</strain>
    </source>
</reference>
<evidence type="ECO:0000256" key="1">
    <source>
        <dbReference type="SAM" id="Phobius"/>
    </source>
</evidence>
<feature type="transmembrane region" description="Helical" evidence="1">
    <location>
        <begin position="71"/>
        <end position="93"/>
    </location>
</feature>
<dbReference type="AlphaFoldDB" id="U6R9D5"/>
<gene>
    <name evidence="2" type="ORF">HMPREF1534_03027</name>
</gene>
<evidence type="ECO:0000313" key="3">
    <source>
        <dbReference type="Proteomes" id="UP000017831"/>
    </source>
</evidence>
<organism evidence="2 3">
    <name type="scientific">Phocaeicola massiliensis B84634 = Timone 84634 = DSM 17679 = JCM 13223</name>
    <dbReference type="NCBI Taxonomy" id="1121098"/>
    <lineage>
        <taxon>Bacteria</taxon>
        <taxon>Pseudomonadati</taxon>
        <taxon>Bacteroidota</taxon>
        <taxon>Bacteroidia</taxon>
        <taxon>Bacteroidales</taxon>
        <taxon>Bacteroidaceae</taxon>
        <taxon>Phocaeicola</taxon>
    </lineage>
</organism>
<protein>
    <submittedName>
        <fullName evidence="2">Uncharacterized protein</fullName>
    </submittedName>
</protein>
<feature type="transmembrane region" description="Helical" evidence="1">
    <location>
        <begin position="114"/>
        <end position="136"/>
    </location>
</feature>
<dbReference type="OrthoDB" id="1077176at2"/>
<name>U6R9D5_9BACT</name>
<feature type="transmembrane region" description="Helical" evidence="1">
    <location>
        <begin position="218"/>
        <end position="241"/>
    </location>
</feature>